<dbReference type="GO" id="GO:0016616">
    <property type="term" value="F:oxidoreductase activity, acting on the CH-OH group of donors, NAD or NADP as acceptor"/>
    <property type="evidence" value="ECO:0007669"/>
    <property type="project" value="TreeGrafter"/>
</dbReference>
<name>A0A2I2FY79_9EURO</name>
<accession>A0A2I2FY79</accession>
<evidence type="ECO:0000313" key="5">
    <source>
        <dbReference type="Proteomes" id="UP000234275"/>
    </source>
</evidence>
<dbReference type="SUPFAM" id="SSF51735">
    <property type="entry name" value="NAD(P)-binding Rossmann-fold domains"/>
    <property type="match status" value="1"/>
</dbReference>
<dbReference type="InterPro" id="IPR036291">
    <property type="entry name" value="NAD(P)-bd_dom_sf"/>
</dbReference>
<dbReference type="InterPro" id="IPR001509">
    <property type="entry name" value="Epimerase_deHydtase"/>
</dbReference>
<dbReference type="AlphaFoldDB" id="A0A2I2FY79"/>
<evidence type="ECO:0000259" key="3">
    <source>
        <dbReference type="Pfam" id="PF01370"/>
    </source>
</evidence>
<dbReference type="RefSeq" id="XP_024700897.1">
    <property type="nucleotide sequence ID" value="XM_024854971.1"/>
</dbReference>
<sequence>MSGESKIVLVTGANGYIASCTIHGLLQAGYAVRGTVRSPHLADRLKKKLQTWCDDGLLEIVHVPDISIPGAFDDAVQGATAVAHIAAPISSAFENPDPVLATAVRSTTCLLDSCMNAAGPQFRSFILMSSAATMIPKQPQSHPITESVWEDWAEEEIAALGPRASASSIYVASKTASERSMWTYQNEHRPRFSVTSINPGFVCGPPILLPDDPMNPVFEGIWPYVGVRDVARLVVWAVNHPAQSDKGRYLAVSTEASLLNIANTLLRGYPGRQHIILGPWSGANLSPEKPVLERTAAFDPSKAVEATGETWIPFDRTVLDAAKKFEAYV</sequence>
<gene>
    <name evidence="4" type="ORF">P170DRAFT_512256</name>
</gene>
<dbReference type="Gene3D" id="3.40.50.720">
    <property type="entry name" value="NAD(P)-binding Rossmann-like Domain"/>
    <property type="match status" value="1"/>
</dbReference>
<dbReference type="PANTHER" id="PTHR10366:SF564">
    <property type="entry name" value="STEROL-4-ALPHA-CARBOXYLATE 3-DEHYDROGENASE, DECARBOXYLATING"/>
    <property type="match status" value="1"/>
</dbReference>
<comment type="caution">
    <text evidence="4">The sequence shown here is derived from an EMBL/GenBank/DDBJ whole genome shotgun (WGS) entry which is preliminary data.</text>
</comment>
<protein>
    <submittedName>
        <fullName evidence="4">NAD(P)-binding protein</fullName>
    </submittedName>
</protein>
<feature type="domain" description="NAD-dependent epimerase/dehydratase" evidence="3">
    <location>
        <begin position="8"/>
        <end position="247"/>
    </location>
</feature>
<keyword evidence="1" id="KW-0560">Oxidoreductase</keyword>
<dbReference type="EMBL" id="MSFO01000007">
    <property type="protein sequence ID" value="PLB45595.1"/>
    <property type="molecule type" value="Genomic_DNA"/>
</dbReference>
<dbReference type="Pfam" id="PF01370">
    <property type="entry name" value="Epimerase"/>
    <property type="match status" value="1"/>
</dbReference>
<reference evidence="4 5" key="1">
    <citation type="submission" date="2016-12" db="EMBL/GenBank/DDBJ databases">
        <title>The genomes of Aspergillus section Nigri reveals drivers in fungal speciation.</title>
        <authorList>
            <consortium name="DOE Joint Genome Institute"/>
            <person name="Vesth T.C."/>
            <person name="Nybo J."/>
            <person name="Theobald S."/>
            <person name="Brandl J."/>
            <person name="Frisvad J.C."/>
            <person name="Nielsen K.F."/>
            <person name="Lyhne E.K."/>
            <person name="Kogle M.E."/>
            <person name="Kuo A."/>
            <person name="Riley R."/>
            <person name="Clum A."/>
            <person name="Nolan M."/>
            <person name="Lipzen A."/>
            <person name="Salamov A."/>
            <person name="Henrissat B."/>
            <person name="Wiebenga A."/>
            <person name="De Vries R.P."/>
            <person name="Grigoriev I.V."/>
            <person name="Mortensen U.H."/>
            <person name="Andersen M.R."/>
            <person name="Baker S.E."/>
        </authorList>
    </citation>
    <scope>NUCLEOTIDE SEQUENCE [LARGE SCALE GENOMIC DNA]</scope>
    <source>
        <strain evidence="4 5">IBT 23096</strain>
    </source>
</reference>
<dbReference type="Proteomes" id="UP000234275">
    <property type="component" value="Unassembled WGS sequence"/>
</dbReference>
<dbReference type="STRING" id="1392250.A0A2I2FY79"/>
<comment type="similarity">
    <text evidence="2">Belongs to the NAD(P)-dependent epimerase/dehydratase family. Dihydroflavonol-4-reductase subfamily.</text>
</comment>
<dbReference type="GeneID" id="36562677"/>
<dbReference type="InterPro" id="IPR050425">
    <property type="entry name" value="NAD(P)_dehydrat-like"/>
</dbReference>
<dbReference type="OrthoDB" id="2735536at2759"/>
<dbReference type="VEuPathDB" id="FungiDB:P170DRAFT_512256"/>
<dbReference type="PANTHER" id="PTHR10366">
    <property type="entry name" value="NAD DEPENDENT EPIMERASE/DEHYDRATASE"/>
    <property type="match status" value="1"/>
</dbReference>
<evidence type="ECO:0000256" key="2">
    <source>
        <dbReference type="ARBA" id="ARBA00023445"/>
    </source>
</evidence>
<evidence type="ECO:0000313" key="4">
    <source>
        <dbReference type="EMBL" id="PLB45595.1"/>
    </source>
</evidence>
<keyword evidence="5" id="KW-1185">Reference proteome</keyword>
<evidence type="ECO:0000256" key="1">
    <source>
        <dbReference type="ARBA" id="ARBA00023002"/>
    </source>
</evidence>
<proteinExistence type="inferred from homology"/>
<organism evidence="4 5">
    <name type="scientific">Aspergillus steynii IBT 23096</name>
    <dbReference type="NCBI Taxonomy" id="1392250"/>
    <lineage>
        <taxon>Eukaryota</taxon>
        <taxon>Fungi</taxon>
        <taxon>Dikarya</taxon>
        <taxon>Ascomycota</taxon>
        <taxon>Pezizomycotina</taxon>
        <taxon>Eurotiomycetes</taxon>
        <taxon>Eurotiomycetidae</taxon>
        <taxon>Eurotiales</taxon>
        <taxon>Aspergillaceae</taxon>
        <taxon>Aspergillus</taxon>
        <taxon>Aspergillus subgen. Circumdati</taxon>
    </lineage>
</organism>